<dbReference type="EMBL" id="HG938355">
    <property type="protein sequence ID" value="CDN54731.1"/>
    <property type="molecule type" value="Genomic_DNA"/>
</dbReference>
<evidence type="ECO:0000313" key="2">
    <source>
        <dbReference type="Proteomes" id="UP000028186"/>
    </source>
</evidence>
<dbReference type="AlphaFoldDB" id="A0A068T9M7"/>
<proteinExistence type="predicted"/>
<protein>
    <submittedName>
        <fullName evidence="1">Uncharacterized protein</fullName>
    </submittedName>
</protein>
<accession>A0A068T9M7</accession>
<name>A0A068T9M7_NEOGA</name>
<gene>
    <name evidence="1" type="ORF">RG1141_CH23930</name>
</gene>
<dbReference type="Proteomes" id="UP000028186">
    <property type="component" value="Chromosome I"/>
</dbReference>
<sequence>MGPQLPSEYLFEICEDLKPAVHGGRFISSEDVTSLVERLNTAIALAVEVEEEKRILERQQRLLGGRQVGLALVGSNVVAFPSHAPPGGGRA</sequence>
<dbReference type="HOGENOM" id="CLU_2423914_0_0_5"/>
<reference evidence="2" key="1">
    <citation type="journal article" date="2014" name="BMC Genomics">
        <title>Genome sequencing of two Neorhizobium galegae strains reveals a noeT gene responsible for the unusual acetylation of the nodulation factors.</title>
        <authorList>
            <person name="Osterman J."/>
            <person name="Marsh J."/>
            <person name="Laine P.K."/>
            <person name="Zeng Z."/>
            <person name="Alatalo E."/>
            <person name="Sullivan J.T."/>
            <person name="Young J.P."/>
            <person name="Thomas-Oates J."/>
            <person name="Paulin L."/>
            <person name="Lindstrom K."/>
        </authorList>
    </citation>
    <scope>NUCLEOTIDE SEQUENCE [LARGE SCALE GENOMIC DNA]</scope>
    <source>
        <strain evidence="2">HAMBI 1141</strain>
    </source>
</reference>
<dbReference type="KEGG" id="ngl:RG1141_CH23930"/>
<organism evidence="1 2">
    <name type="scientific">Neorhizobium galegae bv. officinalis bv. officinalis str. HAMBI 1141</name>
    <dbReference type="NCBI Taxonomy" id="1028801"/>
    <lineage>
        <taxon>Bacteria</taxon>
        <taxon>Pseudomonadati</taxon>
        <taxon>Pseudomonadota</taxon>
        <taxon>Alphaproteobacteria</taxon>
        <taxon>Hyphomicrobiales</taxon>
        <taxon>Rhizobiaceae</taxon>
        <taxon>Rhizobium/Agrobacterium group</taxon>
        <taxon>Neorhizobium</taxon>
    </lineage>
</organism>
<evidence type="ECO:0000313" key="1">
    <source>
        <dbReference type="EMBL" id="CDN54731.1"/>
    </source>
</evidence>
<dbReference type="eggNOG" id="ENOG50310YY">
    <property type="taxonomic scope" value="Bacteria"/>
</dbReference>
<dbReference type="RefSeq" id="WP_038544027.1">
    <property type="nucleotide sequence ID" value="NZ_HG938355.1"/>
</dbReference>
<dbReference type="PATRIC" id="fig|1028801.3.peg.2431"/>